<dbReference type="EMBL" id="MU251434">
    <property type="protein sequence ID" value="KAG9235367.1"/>
    <property type="molecule type" value="Genomic_DNA"/>
</dbReference>
<gene>
    <name evidence="2" type="ORF">BJ875DRAFT_440423</name>
</gene>
<evidence type="ECO:0000313" key="3">
    <source>
        <dbReference type="Proteomes" id="UP000824998"/>
    </source>
</evidence>
<reference evidence="2" key="1">
    <citation type="journal article" date="2021" name="IMA Fungus">
        <title>Genomic characterization of three marine fungi, including Emericellopsis atlantica sp. nov. with signatures of a generalist lifestyle and marine biomass degradation.</title>
        <authorList>
            <person name="Hagestad O.C."/>
            <person name="Hou L."/>
            <person name="Andersen J.H."/>
            <person name="Hansen E.H."/>
            <person name="Altermark B."/>
            <person name="Li C."/>
            <person name="Kuhnert E."/>
            <person name="Cox R.J."/>
            <person name="Crous P.W."/>
            <person name="Spatafora J.W."/>
            <person name="Lail K."/>
            <person name="Amirebrahimi M."/>
            <person name="Lipzen A."/>
            <person name="Pangilinan J."/>
            <person name="Andreopoulos W."/>
            <person name="Hayes R.D."/>
            <person name="Ng V."/>
            <person name="Grigoriev I.V."/>
            <person name="Jackson S.A."/>
            <person name="Sutton T.D.S."/>
            <person name="Dobson A.D.W."/>
            <person name="Rama T."/>
        </authorList>
    </citation>
    <scope>NUCLEOTIDE SEQUENCE</scope>
    <source>
        <strain evidence="2">TRa018bII</strain>
    </source>
</reference>
<feature type="compositionally biased region" description="Pro residues" evidence="1">
    <location>
        <begin position="83"/>
        <end position="97"/>
    </location>
</feature>
<organism evidence="2 3">
    <name type="scientific">Amylocarpus encephaloides</name>
    <dbReference type="NCBI Taxonomy" id="45428"/>
    <lineage>
        <taxon>Eukaryota</taxon>
        <taxon>Fungi</taxon>
        <taxon>Dikarya</taxon>
        <taxon>Ascomycota</taxon>
        <taxon>Pezizomycotina</taxon>
        <taxon>Leotiomycetes</taxon>
        <taxon>Helotiales</taxon>
        <taxon>Helotiales incertae sedis</taxon>
        <taxon>Amylocarpus</taxon>
    </lineage>
</organism>
<dbReference type="Gene3D" id="2.60.120.260">
    <property type="entry name" value="Galactose-binding domain-like"/>
    <property type="match status" value="1"/>
</dbReference>
<evidence type="ECO:0000256" key="1">
    <source>
        <dbReference type="SAM" id="MobiDB-lite"/>
    </source>
</evidence>
<dbReference type="PANTHER" id="PTHR24637">
    <property type="entry name" value="COLLAGEN"/>
    <property type="match status" value="1"/>
</dbReference>
<keyword evidence="3" id="KW-1185">Reference proteome</keyword>
<dbReference type="Pfam" id="PF01391">
    <property type="entry name" value="Collagen"/>
    <property type="match status" value="1"/>
</dbReference>
<comment type="caution">
    <text evidence="2">The sequence shown here is derived from an EMBL/GenBank/DDBJ whole genome shotgun (WGS) entry which is preliminary data.</text>
</comment>
<dbReference type="Proteomes" id="UP000824998">
    <property type="component" value="Unassembled WGS sequence"/>
</dbReference>
<sequence>MLLLPPFLPHSPCRYLISWNIGNDGNDGNDGVDGAPGLNGQDGADGQQGIPAQNGEDGADGPTGPEGPVGPQGDPGELGPTGPTGPPYDPNNPPPTGIPFGNCLTLGEDFDFEDVGQTSWVPTFPSNTGVEYNFEVTSEITGPHTGMQSGSITYGETGTYNGFFKHNITVCADTDYIFNVFTKSTLSMACHIDYYIGFGNSDLTTVGYTSPAQILALDWEQATGGAYYSGMDTAVTLKVELLCDYEMGVTIPPTGSVYFDDFSLVVVT</sequence>
<accession>A0A9P7YLF4</accession>
<protein>
    <submittedName>
        <fullName evidence="2">Uncharacterized protein</fullName>
    </submittedName>
</protein>
<dbReference type="InterPro" id="IPR008160">
    <property type="entry name" value="Collagen"/>
</dbReference>
<proteinExistence type="predicted"/>
<evidence type="ECO:0000313" key="2">
    <source>
        <dbReference type="EMBL" id="KAG9235367.1"/>
    </source>
</evidence>
<name>A0A9P7YLF4_9HELO</name>
<dbReference type="AlphaFoldDB" id="A0A9P7YLF4"/>
<feature type="region of interest" description="Disordered" evidence="1">
    <location>
        <begin position="27"/>
        <end position="101"/>
    </location>
</feature>
<dbReference type="PANTHER" id="PTHR24637:SF388">
    <property type="entry name" value="NEMATODE CUTICLE COLLAGEN N-TERMINAL DOMAIN-CONTAINING PROTEIN"/>
    <property type="match status" value="1"/>
</dbReference>